<name>A0A0L0UQF0_9BASI</name>
<organism evidence="1 2">
    <name type="scientific">Puccinia striiformis f. sp. tritici PST-78</name>
    <dbReference type="NCBI Taxonomy" id="1165861"/>
    <lineage>
        <taxon>Eukaryota</taxon>
        <taxon>Fungi</taxon>
        <taxon>Dikarya</taxon>
        <taxon>Basidiomycota</taxon>
        <taxon>Pucciniomycotina</taxon>
        <taxon>Pucciniomycetes</taxon>
        <taxon>Pucciniales</taxon>
        <taxon>Pucciniaceae</taxon>
        <taxon>Puccinia</taxon>
    </lineage>
</organism>
<dbReference type="AlphaFoldDB" id="A0A0L0UQF0"/>
<keyword evidence="2" id="KW-1185">Reference proteome</keyword>
<accession>A0A0L0UQF0</accession>
<sequence>MLLTKILVALQILDHYVITGHPLALSKSFVKRGETRIPRILDALQRFEEHADQVESEEQKIRKKGGFLGGLCGCFGLKSSERETSREGLSAITSAMRQDASDMHAICNQHNFSPSDFIFGEDYISMSENFDHSEKRMLQTIVEKRLENKGVGNPFVQMNTLRSILNDNKAARVFFYFQKFPILLQSSVSDLNESQQTLNHCPAHDLIALFGISDFHGINKIENTATLFQNKIPKSHPAHHMKETISGECHALINFLDNDFKKGRLAKILLDDYTHIPPYSTQFLEDYYLNMNDFLSMLTNIEKETFWNFRESYEKYSGIEAINSMTIEQGKQLVASFLCNNAEDPLAFASMGIKMTSVSAENSSRRANHKKSMIILSNFDKSEINLFFRYLEHLLKNFYKAK</sequence>
<evidence type="ECO:0000313" key="1">
    <source>
        <dbReference type="EMBL" id="KNE89151.1"/>
    </source>
</evidence>
<evidence type="ECO:0000313" key="2">
    <source>
        <dbReference type="Proteomes" id="UP000054564"/>
    </source>
</evidence>
<dbReference type="EMBL" id="AJIL01000477">
    <property type="protein sequence ID" value="KNE89151.1"/>
    <property type="molecule type" value="Genomic_DNA"/>
</dbReference>
<protein>
    <submittedName>
        <fullName evidence="1">Uncharacterized protein</fullName>
    </submittedName>
</protein>
<dbReference type="Proteomes" id="UP000054564">
    <property type="component" value="Unassembled WGS sequence"/>
</dbReference>
<comment type="caution">
    <text evidence="1">The sequence shown here is derived from an EMBL/GenBank/DDBJ whole genome shotgun (WGS) entry which is preliminary data.</text>
</comment>
<gene>
    <name evidence="1" type="ORF">PSTG_17391</name>
</gene>
<proteinExistence type="predicted"/>
<reference evidence="2" key="1">
    <citation type="submission" date="2014-03" db="EMBL/GenBank/DDBJ databases">
        <title>The Genome Sequence of Puccinia striiformis f. sp. tritici PST-78.</title>
        <authorList>
            <consortium name="The Broad Institute Genome Sequencing Platform"/>
            <person name="Cuomo C."/>
            <person name="Hulbert S."/>
            <person name="Chen X."/>
            <person name="Walker B."/>
            <person name="Young S.K."/>
            <person name="Zeng Q."/>
            <person name="Gargeya S."/>
            <person name="Fitzgerald M."/>
            <person name="Haas B."/>
            <person name="Abouelleil A."/>
            <person name="Alvarado L."/>
            <person name="Arachchi H.M."/>
            <person name="Berlin A.M."/>
            <person name="Chapman S.B."/>
            <person name="Goldberg J."/>
            <person name="Griggs A."/>
            <person name="Gujja S."/>
            <person name="Hansen M."/>
            <person name="Howarth C."/>
            <person name="Imamovic A."/>
            <person name="Larimer J."/>
            <person name="McCowan C."/>
            <person name="Montmayeur A."/>
            <person name="Murphy C."/>
            <person name="Neiman D."/>
            <person name="Pearson M."/>
            <person name="Priest M."/>
            <person name="Roberts A."/>
            <person name="Saif S."/>
            <person name="Shea T."/>
            <person name="Sisk P."/>
            <person name="Sykes S."/>
            <person name="Wortman J."/>
            <person name="Nusbaum C."/>
            <person name="Birren B."/>
        </authorList>
    </citation>
    <scope>NUCLEOTIDE SEQUENCE [LARGE SCALE GENOMIC DNA]</scope>
    <source>
        <strain evidence="2">race PST-78</strain>
    </source>
</reference>